<reference evidence="1" key="2">
    <citation type="submission" date="2022-06" db="UniProtKB">
        <authorList>
            <consortium name="EnsemblMetazoa"/>
        </authorList>
    </citation>
    <scope>IDENTIFICATION</scope>
    <source>
        <strain evidence="1">DF5081</strain>
    </source>
</reference>
<evidence type="ECO:0000313" key="1">
    <source>
        <dbReference type="EnsemblMetazoa" id="CJA25643.1"/>
    </source>
</evidence>
<name>A0A8R1I9U9_CAEJA</name>
<protein>
    <submittedName>
        <fullName evidence="1">Uncharacterized protein</fullName>
    </submittedName>
</protein>
<accession>A0A8R1I9U9</accession>
<evidence type="ECO:0000313" key="2">
    <source>
        <dbReference type="Proteomes" id="UP000005237"/>
    </source>
</evidence>
<keyword evidence="2" id="KW-1185">Reference proteome</keyword>
<proteinExistence type="predicted"/>
<dbReference type="Proteomes" id="UP000005237">
    <property type="component" value="Unassembled WGS sequence"/>
</dbReference>
<sequence>MEPQLKIRIPQKVNTRKIRRVIKRRIEVSLRKVMEELKIGLRSVQGIVKHELKLKYLSDASKASRLANTHWVPDLWVPDSLGTLFDYGSTSTGKIPLEFIAMATLHFTGCACIPQKDWAPSHRVNSTQVVMDAHFPEYRRF</sequence>
<organism evidence="1 2">
    <name type="scientific">Caenorhabditis japonica</name>
    <dbReference type="NCBI Taxonomy" id="281687"/>
    <lineage>
        <taxon>Eukaryota</taxon>
        <taxon>Metazoa</taxon>
        <taxon>Ecdysozoa</taxon>
        <taxon>Nematoda</taxon>
        <taxon>Chromadorea</taxon>
        <taxon>Rhabditida</taxon>
        <taxon>Rhabditina</taxon>
        <taxon>Rhabditomorpha</taxon>
        <taxon>Rhabditoidea</taxon>
        <taxon>Rhabditidae</taxon>
        <taxon>Peloderinae</taxon>
        <taxon>Caenorhabditis</taxon>
    </lineage>
</organism>
<dbReference type="AlphaFoldDB" id="A0A8R1I9U9"/>
<reference evidence="2" key="1">
    <citation type="submission" date="2010-08" db="EMBL/GenBank/DDBJ databases">
        <authorList>
            <consortium name="Caenorhabditis japonica Sequencing Consortium"/>
            <person name="Wilson R.K."/>
        </authorList>
    </citation>
    <scope>NUCLEOTIDE SEQUENCE [LARGE SCALE GENOMIC DNA]</scope>
    <source>
        <strain evidence="2">DF5081</strain>
    </source>
</reference>
<dbReference type="EnsemblMetazoa" id="CJA25643.1">
    <property type="protein sequence ID" value="CJA25643.1"/>
    <property type="gene ID" value="WBGene00181215"/>
</dbReference>